<dbReference type="PROSITE" id="PS50002">
    <property type="entry name" value="SH3"/>
    <property type="match status" value="1"/>
</dbReference>
<sequence length="103" mass="11150">MFVVTGPATSLIHQDSSAPNLNQNGHVDTTTAPSTAASLEATDMGTKQARVVMDYEAVSPQELTVRMNDVLIVYRLPGLDTDFVMAEKGGRRGRVPLSYLEIL</sequence>
<accession>A0A7E4UL90</accession>
<name>A0A7E4UL90_PANRE</name>
<feature type="domain" description="SH3" evidence="4">
    <location>
        <begin position="44"/>
        <end position="103"/>
    </location>
</feature>
<dbReference type="InterPro" id="IPR036028">
    <property type="entry name" value="SH3-like_dom_sf"/>
</dbReference>
<evidence type="ECO:0000256" key="3">
    <source>
        <dbReference type="SAM" id="MobiDB-lite"/>
    </source>
</evidence>
<evidence type="ECO:0000256" key="2">
    <source>
        <dbReference type="PROSITE-ProRule" id="PRU00192"/>
    </source>
</evidence>
<keyword evidence="1 2" id="KW-0728">SH3 domain</keyword>
<protein>
    <submittedName>
        <fullName evidence="6">SH3 domain-containing protein</fullName>
    </submittedName>
</protein>
<dbReference type="SMART" id="SM00326">
    <property type="entry name" value="SH3"/>
    <property type="match status" value="1"/>
</dbReference>
<organism evidence="5 6">
    <name type="scientific">Panagrellus redivivus</name>
    <name type="common">Microworm</name>
    <dbReference type="NCBI Taxonomy" id="6233"/>
    <lineage>
        <taxon>Eukaryota</taxon>
        <taxon>Metazoa</taxon>
        <taxon>Ecdysozoa</taxon>
        <taxon>Nematoda</taxon>
        <taxon>Chromadorea</taxon>
        <taxon>Rhabditida</taxon>
        <taxon>Tylenchina</taxon>
        <taxon>Panagrolaimomorpha</taxon>
        <taxon>Panagrolaimoidea</taxon>
        <taxon>Panagrolaimidae</taxon>
        <taxon>Panagrellus</taxon>
    </lineage>
</organism>
<evidence type="ECO:0000313" key="5">
    <source>
        <dbReference type="Proteomes" id="UP000492821"/>
    </source>
</evidence>
<evidence type="ECO:0000313" key="6">
    <source>
        <dbReference type="WBParaSite" id="Pan_g10091.t1"/>
    </source>
</evidence>
<keyword evidence="5" id="KW-1185">Reference proteome</keyword>
<dbReference type="WBParaSite" id="Pan_g10091.t1">
    <property type="protein sequence ID" value="Pan_g10091.t1"/>
    <property type="gene ID" value="Pan_g10091"/>
</dbReference>
<evidence type="ECO:0000259" key="4">
    <source>
        <dbReference type="PROSITE" id="PS50002"/>
    </source>
</evidence>
<dbReference type="AlphaFoldDB" id="A0A7E4UL90"/>
<dbReference type="Proteomes" id="UP000492821">
    <property type="component" value="Unassembled WGS sequence"/>
</dbReference>
<reference evidence="5" key="1">
    <citation type="journal article" date="2013" name="Genetics">
        <title>The draft genome and transcriptome of Panagrellus redivivus are shaped by the harsh demands of a free-living lifestyle.</title>
        <authorList>
            <person name="Srinivasan J."/>
            <person name="Dillman A.R."/>
            <person name="Macchietto M.G."/>
            <person name="Heikkinen L."/>
            <person name="Lakso M."/>
            <person name="Fracchia K.M."/>
            <person name="Antoshechkin I."/>
            <person name="Mortazavi A."/>
            <person name="Wong G."/>
            <person name="Sternberg P.W."/>
        </authorList>
    </citation>
    <scope>NUCLEOTIDE SEQUENCE [LARGE SCALE GENOMIC DNA]</scope>
    <source>
        <strain evidence="5">MT8872</strain>
    </source>
</reference>
<feature type="region of interest" description="Disordered" evidence="3">
    <location>
        <begin position="1"/>
        <end position="40"/>
    </location>
</feature>
<feature type="compositionally biased region" description="Polar residues" evidence="3">
    <location>
        <begin position="7"/>
        <end position="37"/>
    </location>
</feature>
<dbReference type="CDD" id="cd11802">
    <property type="entry name" value="SH3_Endophilin_B"/>
    <property type="match status" value="1"/>
</dbReference>
<dbReference type="Gene3D" id="2.30.30.40">
    <property type="entry name" value="SH3 Domains"/>
    <property type="match status" value="1"/>
</dbReference>
<proteinExistence type="predicted"/>
<reference evidence="6" key="2">
    <citation type="submission" date="2020-10" db="UniProtKB">
        <authorList>
            <consortium name="WormBaseParasite"/>
        </authorList>
    </citation>
    <scope>IDENTIFICATION</scope>
</reference>
<evidence type="ECO:0000256" key="1">
    <source>
        <dbReference type="ARBA" id="ARBA00022443"/>
    </source>
</evidence>
<dbReference type="SUPFAM" id="SSF50044">
    <property type="entry name" value="SH3-domain"/>
    <property type="match status" value="1"/>
</dbReference>
<dbReference type="InterPro" id="IPR001452">
    <property type="entry name" value="SH3_domain"/>
</dbReference>
<dbReference type="Pfam" id="PF14604">
    <property type="entry name" value="SH3_9"/>
    <property type="match status" value="1"/>
</dbReference>